<gene>
    <name evidence="6" type="ORF">RRF57_005483</name>
</gene>
<evidence type="ECO:0000259" key="4">
    <source>
        <dbReference type="Pfam" id="PF02558"/>
    </source>
</evidence>
<dbReference type="SUPFAM" id="SSF48179">
    <property type="entry name" value="6-phosphogluconate dehydrogenase C-terminal domain-like"/>
    <property type="match status" value="1"/>
</dbReference>
<dbReference type="Proteomes" id="UP001305414">
    <property type="component" value="Unassembled WGS sequence"/>
</dbReference>
<dbReference type="InterPro" id="IPR008927">
    <property type="entry name" value="6-PGluconate_DH-like_C_sf"/>
</dbReference>
<evidence type="ECO:0008006" key="8">
    <source>
        <dbReference type="Google" id="ProtNLM"/>
    </source>
</evidence>
<dbReference type="EMBL" id="JAWHQM010000012">
    <property type="protein sequence ID" value="KAK5629768.1"/>
    <property type="molecule type" value="Genomic_DNA"/>
</dbReference>
<comment type="caution">
    <text evidence="6">The sequence shown here is derived from an EMBL/GenBank/DDBJ whole genome shotgun (WGS) entry which is preliminary data.</text>
</comment>
<sequence>MRTVRLSTKFTSTPGHHFRGICIRLLHSSARMGSIQTGRETPPAWLQRIVQDNTKPPKLYAWTPENLSAETEAGARSRQVDSYDNADASRRIYILGVGNIGRLYAMCLSKLVNRPPITLVVHRKELLERWAAAPGIELTRHGRVHRSAAFDIEFWSDLVAPPCGAPVAEVAAGGHISNLIVATKAGDAVPQVDRVRRYLGSRSTVAFAQNGMCKMWPPVGEAYVRARFPDATSPNWIACVTTHGVTSQGPFKSTHAAPANALVGPVMTGGADDEQMGYLMRTIADAPDLDARQVSRKELWIAQLEKLVVNATINPLTAVLRCKNGEVFAPRGDALPDVIDRLVGEASELLGALILDSKTDGILLSGSVTKEVFSEDSTIETLRAGREELLERFSFPQLRAFVGDVGAKVSANTSSMLQDVQAGKSTEIDDFNGWLVDTARLLGKGLRLPTHEKLIALVKEKATLTRPELCERLL</sequence>
<dbReference type="GO" id="GO:0008677">
    <property type="term" value="F:2-dehydropantoate 2-reductase activity"/>
    <property type="evidence" value="ECO:0007669"/>
    <property type="project" value="TreeGrafter"/>
</dbReference>
<dbReference type="Pfam" id="PF02558">
    <property type="entry name" value="ApbA"/>
    <property type="match status" value="1"/>
</dbReference>
<dbReference type="InterPro" id="IPR050838">
    <property type="entry name" value="Ketopantoate_reductase"/>
</dbReference>
<dbReference type="Gene3D" id="1.10.1040.10">
    <property type="entry name" value="N-(1-d-carboxylethyl)-l-norvaline Dehydrogenase, domain 2"/>
    <property type="match status" value="1"/>
</dbReference>
<feature type="domain" description="Ketopantoate reductase C-terminal" evidence="5">
    <location>
        <begin position="302"/>
        <end position="461"/>
    </location>
</feature>
<evidence type="ECO:0000259" key="5">
    <source>
        <dbReference type="Pfam" id="PF08546"/>
    </source>
</evidence>
<evidence type="ECO:0000256" key="2">
    <source>
        <dbReference type="ARBA" id="ARBA00022857"/>
    </source>
</evidence>
<name>A0AAN7Z843_9PEZI</name>
<dbReference type="InterPro" id="IPR013752">
    <property type="entry name" value="KPA_reductase"/>
</dbReference>
<evidence type="ECO:0000256" key="1">
    <source>
        <dbReference type="ARBA" id="ARBA00007870"/>
    </source>
</evidence>
<comment type="similarity">
    <text evidence="1">Belongs to the ketopantoate reductase family.</text>
</comment>
<dbReference type="PANTHER" id="PTHR43765:SF2">
    <property type="entry name" value="2-DEHYDROPANTOATE 2-REDUCTASE"/>
    <property type="match status" value="1"/>
</dbReference>
<reference evidence="6 7" key="1">
    <citation type="submission" date="2023-10" db="EMBL/GenBank/DDBJ databases">
        <title>Draft genome sequence of Xylaria bambusicola isolate GMP-LS, the root and basal stem rot pathogen of sugarcane in Indonesia.</title>
        <authorList>
            <person name="Selvaraj P."/>
            <person name="Muralishankar V."/>
            <person name="Muruganantham S."/>
            <person name="Sp S."/>
            <person name="Haryani S."/>
            <person name="Lau K.J.X."/>
            <person name="Naqvi N.I."/>
        </authorList>
    </citation>
    <scope>NUCLEOTIDE SEQUENCE [LARGE SCALE GENOMIC DNA]</scope>
    <source>
        <strain evidence="6">GMP-LS</strain>
    </source>
</reference>
<proteinExistence type="inferred from homology"/>
<dbReference type="InterPro" id="IPR013332">
    <property type="entry name" value="KPR_N"/>
</dbReference>
<dbReference type="GO" id="GO:0005739">
    <property type="term" value="C:mitochondrion"/>
    <property type="evidence" value="ECO:0007669"/>
    <property type="project" value="TreeGrafter"/>
</dbReference>
<dbReference type="PANTHER" id="PTHR43765">
    <property type="entry name" value="2-DEHYDROPANTOATE 2-REDUCTASE-RELATED"/>
    <property type="match status" value="1"/>
</dbReference>
<dbReference type="AlphaFoldDB" id="A0AAN7Z843"/>
<dbReference type="Gene3D" id="3.40.50.720">
    <property type="entry name" value="NAD(P)-binding Rossmann-like Domain"/>
    <property type="match status" value="1"/>
</dbReference>
<feature type="domain" description="Ketopantoate reductase N-terminal" evidence="4">
    <location>
        <begin position="92"/>
        <end position="265"/>
    </location>
</feature>
<evidence type="ECO:0000313" key="6">
    <source>
        <dbReference type="EMBL" id="KAK5629768.1"/>
    </source>
</evidence>
<dbReference type="GO" id="GO:0050661">
    <property type="term" value="F:NADP binding"/>
    <property type="evidence" value="ECO:0007669"/>
    <property type="project" value="TreeGrafter"/>
</dbReference>
<evidence type="ECO:0000256" key="3">
    <source>
        <dbReference type="ARBA" id="ARBA00023002"/>
    </source>
</evidence>
<accession>A0AAN7Z843</accession>
<dbReference type="Pfam" id="PF08546">
    <property type="entry name" value="ApbA_C"/>
    <property type="match status" value="1"/>
</dbReference>
<keyword evidence="3" id="KW-0560">Oxidoreductase</keyword>
<dbReference type="InterPro" id="IPR013328">
    <property type="entry name" value="6PGD_dom2"/>
</dbReference>
<organism evidence="6 7">
    <name type="scientific">Xylaria bambusicola</name>
    <dbReference type="NCBI Taxonomy" id="326684"/>
    <lineage>
        <taxon>Eukaryota</taxon>
        <taxon>Fungi</taxon>
        <taxon>Dikarya</taxon>
        <taxon>Ascomycota</taxon>
        <taxon>Pezizomycotina</taxon>
        <taxon>Sordariomycetes</taxon>
        <taxon>Xylariomycetidae</taxon>
        <taxon>Xylariales</taxon>
        <taxon>Xylariaceae</taxon>
        <taxon>Xylaria</taxon>
    </lineage>
</organism>
<keyword evidence="2" id="KW-0521">NADP</keyword>
<evidence type="ECO:0000313" key="7">
    <source>
        <dbReference type="Proteomes" id="UP001305414"/>
    </source>
</evidence>
<keyword evidence="7" id="KW-1185">Reference proteome</keyword>
<protein>
    <recommendedName>
        <fullName evidence="8">2-dehydropantoate 2-reductase</fullName>
    </recommendedName>
</protein>